<dbReference type="PANTHER" id="PTHR43116">
    <property type="entry name" value="PEPTIDE CHAIN RELEASE FACTOR 2"/>
    <property type="match status" value="1"/>
</dbReference>
<dbReference type="NCBIfam" id="TIGR00020">
    <property type="entry name" value="prfB"/>
    <property type="match status" value="1"/>
</dbReference>
<evidence type="ECO:0000256" key="6">
    <source>
        <dbReference type="SAM" id="Coils"/>
    </source>
</evidence>
<feature type="domain" description="Prokaryotic-type class I peptide chain release factors" evidence="7">
    <location>
        <begin position="246"/>
        <end position="262"/>
    </location>
</feature>
<organism evidence="8 9">
    <name type="scientific">Leptospira brenneri</name>
    <dbReference type="NCBI Taxonomy" id="2023182"/>
    <lineage>
        <taxon>Bacteria</taxon>
        <taxon>Pseudomonadati</taxon>
        <taxon>Spirochaetota</taxon>
        <taxon>Spirochaetia</taxon>
        <taxon>Leptospirales</taxon>
        <taxon>Leptospiraceae</taxon>
        <taxon>Leptospira</taxon>
    </lineage>
</organism>
<evidence type="ECO:0000313" key="9">
    <source>
        <dbReference type="Proteomes" id="UP000297891"/>
    </source>
</evidence>
<evidence type="ECO:0000256" key="1">
    <source>
        <dbReference type="ARBA" id="ARBA00010835"/>
    </source>
</evidence>
<evidence type="ECO:0000256" key="2">
    <source>
        <dbReference type="ARBA" id="ARBA00022481"/>
    </source>
</evidence>
<dbReference type="GO" id="GO:0016149">
    <property type="term" value="F:translation release factor activity, codon specific"/>
    <property type="evidence" value="ECO:0007669"/>
    <property type="project" value="UniProtKB-UniRule"/>
</dbReference>
<proteinExistence type="inferred from homology"/>
<accession>A0A2M9Y406</accession>
<dbReference type="EMBL" id="RQFP01000001">
    <property type="protein sequence ID" value="TGK96357.1"/>
    <property type="molecule type" value="Genomic_DNA"/>
</dbReference>
<dbReference type="InterPro" id="IPR000352">
    <property type="entry name" value="Pep_chain_release_fac_I"/>
</dbReference>
<dbReference type="Pfam" id="PF00472">
    <property type="entry name" value="RF-1"/>
    <property type="match status" value="1"/>
</dbReference>
<gene>
    <name evidence="4" type="primary">prfB</name>
    <name evidence="8" type="ORF">EHQ30_07065</name>
</gene>
<dbReference type="InterPro" id="IPR004374">
    <property type="entry name" value="PrfB"/>
</dbReference>
<evidence type="ECO:0000256" key="4">
    <source>
        <dbReference type="HAMAP-Rule" id="MF_00094"/>
    </source>
</evidence>
<dbReference type="Proteomes" id="UP000297891">
    <property type="component" value="Unassembled WGS sequence"/>
</dbReference>
<evidence type="ECO:0000259" key="7">
    <source>
        <dbReference type="PROSITE" id="PS00745"/>
    </source>
</evidence>
<evidence type="ECO:0000256" key="3">
    <source>
        <dbReference type="ARBA" id="ARBA00022917"/>
    </source>
</evidence>
<comment type="subcellular location">
    <subcellularLocation>
        <location evidence="4">Cytoplasm</location>
    </subcellularLocation>
</comment>
<evidence type="ECO:0000256" key="5">
    <source>
        <dbReference type="NCBIfam" id="TIGR00020"/>
    </source>
</evidence>
<dbReference type="AlphaFoldDB" id="A0A2M9Y406"/>
<feature type="modified residue" description="N5-methylglutamine" evidence="4">
    <location>
        <position position="253"/>
    </location>
</feature>
<dbReference type="FunFam" id="3.30.160.20:FF:000010">
    <property type="entry name" value="Peptide chain release factor 2"/>
    <property type="match status" value="1"/>
</dbReference>
<dbReference type="SUPFAM" id="SSF75620">
    <property type="entry name" value="Release factor"/>
    <property type="match status" value="1"/>
</dbReference>
<dbReference type="Gene3D" id="3.30.70.1660">
    <property type="match status" value="1"/>
</dbReference>
<keyword evidence="4" id="KW-0963">Cytoplasm</keyword>
<dbReference type="InterPro" id="IPR005139">
    <property type="entry name" value="PCRF"/>
</dbReference>
<comment type="similarity">
    <text evidence="1 4">Belongs to the prokaryotic/mitochondrial release factor family.</text>
</comment>
<keyword evidence="9" id="KW-1185">Reference proteome</keyword>
<dbReference type="GO" id="GO:0005737">
    <property type="term" value="C:cytoplasm"/>
    <property type="evidence" value="ECO:0007669"/>
    <property type="project" value="UniProtKB-SubCell"/>
</dbReference>
<dbReference type="OrthoDB" id="9806673at2"/>
<feature type="coiled-coil region" evidence="6">
    <location>
        <begin position="289"/>
        <end position="316"/>
    </location>
</feature>
<dbReference type="RefSeq" id="WP_100789545.1">
    <property type="nucleotide sequence ID" value="NZ_NPDQ01000002.1"/>
</dbReference>
<dbReference type="PANTHER" id="PTHR43116:SF3">
    <property type="entry name" value="CLASS I PEPTIDE CHAIN RELEASE FACTOR"/>
    <property type="match status" value="1"/>
</dbReference>
<keyword evidence="2 4" id="KW-0488">Methylation</keyword>
<sequence length="375" mass="43021">MDRSLKDLKKQTSEMIETFSSYWTAQNFQEDYDRLSSLIEKANDPKLWDSPDQAKTVTQKRNELQLKLDPWLELKKELIDFPDLIELTSEEMGETGLKSLNDDFDRMFETFENLQMLDALAGKDDGKAAFINIHPGAGGTESQDWADMLLRMYTRFCEQKGYRAELVDYQPGETAGIKNATLYIQGDHPFGYLKCESGVHRLVRISPFDSNKRRHTSFASVYVTPEVDDDIQVNIEEKDLRVDVYRSSGAGGQHVNTTDSAVRITHIPTGVVVSCQNERSQIKNRDTAMKMLRARLYEMEKQKAEEENAKKAGEKRDIAWGSQIRSYVFHPYNLVKDHRTDFETGNVHAVMDGDLEDFIIAYLKYLTNQKANAKV</sequence>
<dbReference type="Gene3D" id="3.30.160.20">
    <property type="match status" value="1"/>
</dbReference>
<evidence type="ECO:0000313" key="8">
    <source>
        <dbReference type="EMBL" id="TGK96357.1"/>
    </source>
</evidence>
<comment type="function">
    <text evidence="4">Peptide chain release factor 2 directs the termination of translation in response to the peptide chain termination codons UGA and UAA.</text>
</comment>
<dbReference type="InterPro" id="IPR045853">
    <property type="entry name" value="Pep_chain_release_fac_I_sf"/>
</dbReference>
<dbReference type="SMART" id="SM00937">
    <property type="entry name" value="PCRF"/>
    <property type="match status" value="1"/>
</dbReference>
<keyword evidence="3 4" id="KW-0648">Protein biosynthesis</keyword>
<comment type="caution">
    <text evidence="8">The sequence shown here is derived from an EMBL/GenBank/DDBJ whole genome shotgun (WGS) entry which is preliminary data.</text>
</comment>
<keyword evidence="6" id="KW-0175">Coiled coil</keyword>
<reference evidence="8" key="1">
    <citation type="journal article" date="2019" name="PLoS Negl. Trop. Dis.">
        <title>Revisiting the worldwide diversity of Leptospira species in the environment.</title>
        <authorList>
            <person name="Vincent A.T."/>
            <person name="Schiettekatte O."/>
            <person name="Bourhy P."/>
            <person name="Veyrier F.J."/>
            <person name="Picardeau M."/>
        </authorList>
    </citation>
    <scope>NUCLEOTIDE SEQUENCE [LARGE SCALE GENOMIC DNA]</scope>
    <source>
        <strain evidence="8">201800277</strain>
    </source>
</reference>
<dbReference type="Gene3D" id="1.20.58.410">
    <property type="entry name" value="Release factor"/>
    <property type="match status" value="1"/>
</dbReference>
<comment type="PTM">
    <text evidence="4">Methylated by PrmC. Methylation increases the termination efficiency of RF2.</text>
</comment>
<dbReference type="Pfam" id="PF03462">
    <property type="entry name" value="PCRF"/>
    <property type="match status" value="1"/>
</dbReference>
<dbReference type="PROSITE" id="PS00745">
    <property type="entry name" value="RF_PROK_I"/>
    <property type="match status" value="1"/>
</dbReference>
<protein>
    <recommendedName>
        <fullName evidence="4 5">Peptide chain release factor 2</fullName>
        <shortName evidence="4">RF-2</shortName>
    </recommendedName>
</protein>
<name>A0A2M9Y406_9LEPT</name>
<dbReference type="HAMAP" id="MF_00094">
    <property type="entry name" value="Rel_fac_2"/>
    <property type="match status" value="1"/>
</dbReference>